<reference evidence="9 10" key="1">
    <citation type="submission" date="2019-10" db="EMBL/GenBank/DDBJ databases">
        <title>Vibrio sp. nov., isolated from Coralline algae surface.</title>
        <authorList>
            <person name="Geng Y."/>
            <person name="Zhang X."/>
        </authorList>
    </citation>
    <scope>NUCLEOTIDE SEQUENCE [LARGE SCALE GENOMIC DNA]</scope>
    <source>
        <strain evidence="9 10">SM1977</strain>
    </source>
</reference>
<dbReference type="PANTHER" id="PTHR36838">
    <property type="entry name" value="AUXIN EFFLUX CARRIER FAMILY PROTEIN"/>
    <property type="match status" value="1"/>
</dbReference>
<dbReference type="AlphaFoldDB" id="A0A5Q0TJ68"/>
<feature type="transmembrane region" description="Helical" evidence="8">
    <location>
        <begin position="72"/>
        <end position="95"/>
    </location>
</feature>
<evidence type="ECO:0000256" key="3">
    <source>
        <dbReference type="ARBA" id="ARBA00022448"/>
    </source>
</evidence>
<feature type="transmembrane region" description="Helical" evidence="8">
    <location>
        <begin position="234"/>
        <end position="255"/>
    </location>
</feature>
<protein>
    <submittedName>
        <fullName evidence="9">AEC family transporter</fullName>
    </submittedName>
</protein>
<evidence type="ECO:0000256" key="8">
    <source>
        <dbReference type="SAM" id="Phobius"/>
    </source>
</evidence>
<comment type="subcellular location">
    <subcellularLocation>
        <location evidence="1">Cell membrane</location>
        <topology evidence="1">Multi-pass membrane protein</topology>
    </subcellularLocation>
</comment>
<gene>
    <name evidence="9" type="ORF">GFB47_15660</name>
</gene>
<keyword evidence="5 8" id="KW-0812">Transmembrane</keyword>
<evidence type="ECO:0000256" key="4">
    <source>
        <dbReference type="ARBA" id="ARBA00022475"/>
    </source>
</evidence>
<name>A0A5Q0TJ68_9VIBR</name>
<dbReference type="EMBL" id="CP045700">
    <property type="protein sequence ID" value="QGA66821.1"/>
    <property type="molecule type" value="Genomic_DNA"/>
</dbReference>
<dbReference type="InterPro" id="IPR038770">
    <property type="entry name" value="Na+/solute_symporter_sf"/>
</dbReference>
<keyword evidence="3" id="KW-0813">Transport</keyword>
<evidence type="ECO:0000256" key="5">
    <source>
        <dbReference type="ARBA" id="ARBA00022692"/>
    </source>
</evidence>
<dbReference type="RefSeq" id="WP_153448910.1">
    <property type="nucleotide sequence ID" value="NZ_CP045700.1"/>
</dbReference>
<evidence type="ECO:0000256" key="7">
    <source>
        <dbReference type="ARBA" id="ARBA00023136"/>
    </source>
</evidence>
<feature type="transmembrane region" description="Helical" evidence="8">
    <location>
        <begin position="289"/>
        <end position="312"/>
    </location>
</feature>
<dbReference type="GO" id="GO:0055085">
    <property type="term" value="P:transmembrane transport"/>
    <property type="evidence" value="ECO:0007669"/>
    <property type="project" value="InterPro"/>
</dbReference>
<feature type="transmembrane region" description="Helical" evidence="8">
    <location>
        <begin position="107"/>
        <end position="125"/>
    </location>
</feature>
<accession>A0A5Q0TJ68</accession>
<feature type="transmembrane region" description="Helical" evidence="8">
    <location>
        <begin position="261"/>
        <end position="280"/>
    </location>
</feature>
<evidence type="ECO:0000256" key="2">
    <source>
        <dbReference type="ARBA" id="ARBA00010145"/>
    </source>
</evidence>
<dbReference type="Pfam" id="PF03547">
    <property type="entry name" value="Mem_trans"/>
    <property type="match status" value="1"/>
</dbReference>
<feature type="transmembrane region" description="Helical" evidence="8">
    <location>
        <begin position="131"/>
        <end position="153"/>
    </location>
</feature>
<sequence>MNELIQHFAFSASITGPICLMILLGVVLRRFEVINDNFIDVASKLVFKVTLPAMLFLSIINSTSIGTESIPLVMFGVISNTLFFLFTAFTVRFFIKDPSQKGVVVQGGFRANTAIIALAYVANAYGETGVAIAAVYVASLTMLYNILAVIALTPKGENSNAKAYLGMIKSMAKNPLILSILLALIVYTLSIPVPEIITHAGQYFANMTLPLALLCTGGSLNIRELKHDRFPNIIATGYKLILAPLFITITAYYFGFNNQELGIIFFMSAAPTAAASYVMARSMGGSATLAANIIALTTIGSIVTCSLGIMLLSSLNLM</sequence>
<dbReference type="PANTHER" id="PTHR36838:SF4">
    <property type="entry name" value="AUXIN EFFLUX CARRIER FAMILY PROTEIN"/>
    <property type="match status" value="1"/>
</dbReference>
<dbReference type="GO" id="GO:0005886">
    <property type="term" value="C:plasma membrane"/>
    <property type="evidence" value="ECO:0007669"/>
    <property type="project" value="UniProtKB-SubCell"/>
</dbReference>
<evidence type="ECO:0000313" key="9">
    <source>
        <dbReference type="EMBL" id="QGA66821.1"/>
    </source>
</evidence>
<proteinExistence type="inferred from homology"/>
<evidence type="ECO:0000256" key="6">
    <source>
        <dbReference type="ARBA" id="ARBA00022989"/>
    </source>
</evidence>
<dbReference type="Proteomes" id="UP000348942">
    <property type="component" value="Chromosome 2"/>
</dbReference>
<dbReference type="Gene3D" id="1.20.1530.20">
    <property type="match status" value="1"/>
</dbReference>
<organism evidence="9 10">
    <name type="scientific">Vibrio algicola</name>
    <dbReference type="NCBI Taxonomy" id="2662262"/>
    <lineage>
        <taxon>Bacteria</taxon>
        <taxon>Pseudomonadati</taxon>
        <taxon>Pseudomonadota</taxon>
        <taxon>Gammaproteobacteria</taxon>
        <taxon>Vibrionales</taxon>
        <taxon>Vibrionaceae</taxon>
        <taxon>Vibrio</taxon>
    </lineage>
</organism>
<keyword evidence="4" id="KW-1003">Cell membrane</keyword>
<keyword evidence="7 8" id="KW-0472">Membrane</keyword>
<feature type="transmembrane region" description="Helical" evidence="8">
    <location>
        <begin position="6"/>
        <end position="29"/>
    </location>
</feature>
<keyword evidence="6 8" id="KW-1133">Transmembrane helix</keyword>
<evidence type="ECO:0000256" key="1">
    <source>
        <dbReference type="ARBA" id="ARBA00004651"/>
    </source>
</evidence>
<keyword evidence="10" id="KW-1185">Reference proteome</keyword>
<feature type="transmembrane region" description="Helical" evidence="8">
    <location>
        <begin position="174"/>
        <end position="191"/>
    </location>
</feature>
<comment type="similarity">
    <text evidence="2">Belongs to the auxin efflux carrier (TC 2.A.69) family.</text>
</comment>
<evidence type="ECO:0000313" key="10">
    <source>
        <dbReference type="Proteomes" id="UP000348942"/>
    </source>
</evidence>
<feature type="transmembrane region" description="Helical" evidence="8">
    <location>
        <begin position="41"/>
        <end position="60"/>
    </location>
</feature>
<dbReference type="InterPro" id="IPR004776">
    <property type="entry name" value="Mem_transp_PIN-like"/>
</dbReference>